<accession>G0TRN8</accession>
<evidence type="ECO:0000313" key="1">
    <source>
        <dbReference type="EMBL" id="CCC46609.1"/>
    </source>
</evidence>
<sequence length="193" mass="20683">MPAPRLYVRQFTFTHEVALGDCDVMESPACGTEHSVPVVSVTLQVLAFGQRCFWVHVSEKREGPNTPPPAFGSCAVALCGVGRDGSSATLIDDATPLSQEQSAGCAPNPQVLFANSLAQRLARRLERTCKSGVAVYVACGITSDKRVDLLGTPAGYGSSVTMRFGSEVFKNIMELMHEEVLKEETTTEGDVTL</sequence>
<evidence type="ECO:0008006" key="2">
    <source>
        <dbReference type="Google" id="ProtNLM"/>
    </source>
</evidence>
<dbReference type="OMA" id="ATVYVNC"/>
<organism evidence="1">
    <name type="scientific">Trypanosoma vivax (strain Y486)</name>
    <dbReference type="NCBI Taxonomy" id="1055687"/>
    <lineage>
        <taxon>Eukaryota</taxon>
        <taxon>Discoba</taxon>
        <taxon>Euglenozoa</taxon>
        <taxon>Kinetoplastea</taxon>
        <taxon>Metakinetoplastina</taxon>
        <taxon>Trypanosomatida</taxon>
        <taxon>Trypanosomatidae</taxon>
        <taxon>Trypanosoma</taxon>
        <taxon>Duttonella</taxon>
    </lineage>
</organism>
<protein>
    <recommendedName>
        <fullName evidence="2">Proteasome assembly chaperone 3</fullName>
    </recommendedName>
</protein>
<gene>
    <name evidence="1" type="ORF">TVY486_0200280</name>
</gene>
<dbReference type="EMBL" id="HE573018">
    <property type="protein sequence ID" value="CCC46609.1"/>
    <property type="molecule type" value="Genomic_DNA"/>
</dbReference>
<name>G0TRN8_TRYVY</name>
<dbReference type="AlphaFoldDB" id="G0TRN8"/>
<reference evidence="1" key="1">
    <citation type="journal article" date="2012" name="Proc. Natl. Acad. Sci. U.S.A.">
        <title>Antigenic diversity is generated by distinct evolutionary mechanisms in African trypanosome species.</title>
        <authorList>
            <person name="Jackson A.P."/>
            <person name="Berry A."/>
            <person name="Aslett M."/>
            <person name="Allison H.C."/>
            <person name="Burton P."/>
            <person name="Vavrova-Anderson J."/>
            <person name="Brown R."/>
            <person name="Browne H."/>
            <person name="Corton N."/>
            <person name="Hauser H."/>
            <person name="Gamble J."/>
            <person name="Gilderthorp R."/>
            <person name="Marcello L."/>
            <person name="McQuillan J."/>
            <person name="Otto T.D."/>
            <person name="Quail M.A."/>
            <person name="Sanders M.J."/>
            <person name="van Tonder A."/>
            <person name="Ginger M.L."/>
            <person name="Field M.C."/>
            <person name="Barry J.D."/>
            <person name="Hertz-Fowler C."/>
            <person name="Berriman M."/>
        </authorList>
    </citation>
    <scope>NUCLEOTIDE SEQUENCE</scope>
    <source>
        <strain evidence="1">Y486</strain>
    </source>
</reference>
<proteinExistence type="predicted"/>
<dbReference type="VEuPathDB" id="TriTrypDB:TvY486_0200280"/>